<keyword evidence="5" id="KW-1185">Reference proteome</keyword>
<dbReference type="EMBL" id="PHIG01000037">
    <property type="protein sequence ID" value="PJK28975.1"/>
    <property type="molecule type" value="Genomic_DNA"/>
</dbReference>
<dbReference type="Gene3D" id="1.10.101.10">
    <property type="entry name" value="PGBD-like superfamily/PGBD"/>
    <property type="match status" value="1"/>
</dbReference>
<evidence type="ECO:0000256" key="1">
    <source>
        <dbReference type="ARBA" id="ARBA00022529"/>
    </source>
</evidence>
<proteinExistence type="predicted"/>
<protein>
    <recommendedName>
        <fullName evidence="3">Peptidoglycan binding-like domain-containing protein</fullName>
    </recommendedName>
</protein>
<evidence type="ECO:0000313" key="4">
    <source>
        <dbReference type="EMBL" id="PJK28975.1"/>
    </source>
</evidence>
<dbReference type="InterPro" id="IPR023347">
    <property type="entry name" value="Lysozyme_dom_sf"/>
</dbReference>
<evidence type="ECO:0000256" key="2">
    <source>
        <dbReference type="ARBA" id="ARBA00022638"/>
    </source>
</evidence>
<dbReference type="GO" id="GO:0042742">
    <property type="term" value="P:defense response to bacterium"/>
    <property type="evidence" value="ECO:0007669"/>
    <property type="project" value="UniProtKB-KW"/>
</dbReference>
<dbReference type="GO" id="GO:0031640">
    <property type="term" value="P:killing of cells of another organism"/>
    <property type="evidence" value="ECO:0007669"/>
    <property type="project" value="UniProtKB-KW"/>
</dbReference>
<dbReference type="Proteomes" id="UP000229498">
    <property type="component" value="Unassembled WGS sequence"/>
</dbReference>
<keyword evidence="2" id="KW-0081">Bacteriolytic enzyme</keyword>
<reference evidence="4 5" key="1">
    <citation type="submission" date="2017-11" db="EMBL/GenBank/DDBJ databases">
        <title>Draft genome sequence of Rhizobiales bacterium SY3-13.</title>
        <authorList>
            <person name="Sun C."/>
        </authorList>
    </citation>
    <scope>NUCLEOTIDE SEQUENCE [LARGE SCALE GENOMIC DNA]</scope>
    <source>
        <strain evidence="4 5">SY3-13</strain>
    </source>
</reference>
<feature type="domain" description="Peptidoglycan binding-like" evidence="3">
    <location>
        <begin position="23"/>
        <end position="75"/>
    </location>
</feature>
<sequence>MAARGNGTMADMELRRGAATPAAARELQALLNRVGAAIVEDGDFGPATERAVIYAQGLARQPANGAADAALRRWLAARPAPSPEIPASCLALVVRHEVTSREHYERRLRRPVWPEGESGITVGVGYDLRFHEAEAFRGLIRNDHVDLLKSVEGRRGSPELAALVAGAEVPWRAAWRVFCARSTPEFVARARAAFPNFDALPGLCRGALFSLVYNRGASMKDTDSRREMREIRDLMSDGGRAALSRVPRRIRSMKRLWPGLAGLRRRRDDEADLFERGLAQQRQEA</sequence>
<dbReference type="InterPro" id="IPR002477">
    <property type="entry name" value="Peptidoglycan-bd-like"/>
</dbReference>
<accession>A0A2M9FZU8</accession>
<gene>
    <name evidence="4" type="ORF">CVT23_13710</name>
</gene>
<dbReference type="InterPro" id="IPR036365">
    <property type="entry name" value="PGBD-like_sf"/>
</dbReference>
<dbReference type="InterPro" id="IPR036366">
    <property type="entry name" value="PGBDSf"/>
</dbReference>
<dbReference type="SUPFAM" id="SSF47090">
    <property type="entry name" value="PGBD-like"/>
    <property type="match status" value="1"/>
</dbReference>
<evidence type="ECO:0000259" key="3">
    <source>
        <dbReference type="Pfam" id="PF01471"/>
    </source>
</evidence>
<organism evidence="4 5">
    <name type="scientific">Minwuia thermotolerans</name>
    <dbReference type="NCBI Taxonomy" id="2056226"/>
    <lineage>
        <taxon>Bacteria</taxon>
        <taxon>Pseudomonadati</taxon>
        <taxon>Pseudomonadota</taxon>
        <taxon>Alphaproteobacteria</taxon>
        <taxon>Minwuiales</taxon>
        <taxon>Minwuiaceae</taxon>
        <taxon>Minwuia</taxon>
    </lineage>
</organism>
<evidence type="ECO:0000313" key="5">
    <source>
        <dbReference type="Proteomes" id="UP000229498"/>
    </source>
</evidence>
<keyword evidence="1" id="KW-0929">Antimicrobial</keyword>
<dbReference type="Gene3D" id="1.10.530.40">
    <property type="match status" value="1"/>
</dbReference>
<name>A0A2M9FZU8_9PROT</name>
<dbReference type="Pfam" id="PF01471">
    <property type="entry name" value="PG_binding_1"/>
    <property type="match status" value="1"/>
</dbReference>
<comment type="caution">
    <text evidence="4">The sequence shown here is derived from an EMBL/GenBank/DDBJ whole genome shotgun (WGS) entry which is preliminary data.</text>
</comment>
<dbReference type="GO" id="GO:0003796">
    <property type="term" value="F:lysozyme activity"/>
    <property type="evidence" value="ECO:0007669"/>
    <property type="project" value="InterPro"/>
</dbReference>
<dbReference type="AlphaFoldDB" id="A0A2M9FZU8"/>